<feature type="domain" description="Immunoglobulin" evidence="1">
    <location>
        <begin position="47"/>
        <end position="134"/>
    </location>
</feature>
<evidence type="ECO:0000259" key="1">
    <source>
        <dbReference type="SMART" id="SM00409"/>
    </source>
</evidence>
<dbReference type="InterPro" id="IPR003599">
    <property type="entry name" value="Ig_sub"/>
</dbReference>
<evidence type="ECO:0000313" key="3">
    <source>
        <dbReference type="Proteomes" id="UP000324091"/>
    </source>
</evidence>
<name>A0A5C6PMP3_9TELE</name>
<accession>A0A5C6PMP3</accession>
<dbReference type="SUPFAM" id="SSF48726">
    <property type="entry name" value="Immunoglobulin"/>
    <property type="match status" value="2"/>
</dbReference>
<proteinExistence type="predicted"/>
<protein>
    <recommendedName>
        <fullName evidence="1">Immunoglobulin domain-containing protein</fullName>
    </recommendedName>
</protein>
<comment type="caution">
    <text evidence="2">The sequence shown here is derived from an EMBL/GenBank/DDBJ whole genome shotgun (WGS) entry which is preliminary data.</text>
</comment>
<reference evidence="2 3" key="1">
    <citation type="submission" date="2019-04" db="EMBL/GenBank/DDBJ databases">
        <title>Chromosome genome assembly for Takifugu flavidus.</title>
        <authorList>
            <person name="Xiao S."/>
        </authorList>
    </citation>
    <scope>NUCLEOTIDE SEQUENCE [LARGE SCALE GENOMIC DNA]</scope>
    <source>
        <strain evidence="2">HTHZ2018</strain>
        <tissue evidence="2">Muscle</tissue>
    </source>
</reference>
<dbReference type="Proteomes" id="UP000324091">
    <property type="component" value="Chromosome 10"/>
</dbReference>
<sequence>MGAIETESDVWRGLWYAAAKHRRFSHGNGDIFRTGAVSAGRWVMFEKPDLCALKGSSVEFRCSYNYSESEMVSDVAWYKGEKKVAAGSVLNSQTSLQSTTALYILENDTGHYYFHFDTDAYGRRSKTSVYLAVTEVRASVHPSSTVRAGWSVRLDCQTSCQNHAIWFKDGEPVTNIEFQAQIGDAGNYTCAIEGDESVQSDPVTLDVQ</sequence>
<dbReference type="PANTHER" id="PTHR46013:SF4">
    <property type="entry name" value="B-CELL RECEPTOR CD22-RELATED"/>
    <property type="match status" value="1"/>
</dbReference>
<dbReference type="AlphaFoldDB" id="A0A5C6PMP3"/>
<dbReference type="InterPro" id="IPR013783">
    <property type="entry name" value="Ig-like_fold"/>
</dbReference>
<dbReference type="InterPro" id="IPR036179">
    <property type="entry name" value="Ig-like_dom_sf"/>
</dbReference>
<dbReference type="EMBL" id="RHFK02000002">
    <property type="protein sequence ID" value="TWW79560.1"/>
    <property type="molecule type" value="Genomic_DNA"/>
</dbReference>
<gene>
    <name evidence="2" type="ORF">D4764_10G0005900</name>
</gene>
<dbReference type="PANTHER" id="PTHR46013">
    <property type="entry name" value="VASCULAR CELL ADHESION MOLECULE 1"/>
    <property type="match status" value="1"/>
</dbReference>
<dbReference type="SMART" id="SM00409">
    <property type="entry name" value="IG"/>
    <property type="match status" value="2"/>
</dbReference>
<evidence type="ECO:0000313" key="2">
    <source>
        <dbReference type="EMBL" id="TWW79560.1"/>
    </source>
</evidence>
<feature type="domain" description="Immunoglobulin" evidence="1">
    <location>
        <begin position="141"/>
        <end position="208"/>
    </location>
</feature>
<keyword evidence="3" id="KW-1185">Reference proteome</keyword>
<dbReference type="Gene3D" id="2.60.40.10">
    <property type="entry name" value="Immunoglobulins"/>
    <property type="match status" value="2"/>
</dbReference>
<organism evidence="2 3">
    <name type="scientific">Takifugu flavidus</name>
    <name type="common">sansaifugu</name>
    <dbReference type="NCBI Taxonomy" id="433684"/>
    <lineage>
        <taxon>Eukaryota</taxon>
        <taxon>Metazoa</taxon>
        <taxon>Chordata</taxon>
        <taxon>Craniata</taxon>
        <taxon>Vertebrata</taxon>
        <taxon>Euteleostomi</taxon>
        <taxon>Actinopterygii</taxon>
        <taxon>Neopterygii</taxon>
        <taxon>Teleostei</taxon>
        <taxon>Neoteleostei</taxon>
        <taxon>Acanthomorphata</taxon>
        <taxon>Eupercaria</taxon>
        <taxon>Tetraodontiformes</taxon>
        <taxon>Tetradontoidea</taxon>
        <taxon>Tetraodontidae</taxon>
        <taxon>Takifugu</taxon>
    </lineage>
</organism>